<protein>
    <submittedName>
        <fullName evidence="1">Uncharacterized protein</fullName>
    </submittedName>
</protein>
<gene>
    <name evidence="1" type="ORF">FRX31_023724</name>
</gene>
<evidence type="ECO:0000313" key="1">
    <source>
        <dbReference type="EMBL" id="KAF5186692.1"/>
    </source>
</evidence>
<proteinExistence type="predicted"/>
<dbReference type="OrthoDB" id="1992637at2759"/>
<dbReference type="AlphaFoldDB" id="A0A7J6VQQ4"/>
<name>A0A7J6VQQ4_THATH</name>
<keyword evidence="2" id="KW-1185">Reference proteome</keyword>
<dbReference type="Proteomes" id="UP000554482">
    <property type="component" value="Unassembled WGS sequence"/>
</dbReference>
<evidence type="ECO:0000313" key="2">
    <source>
        <dbReference type="Proteomes" id="UP000554482"/>
    </source>
</evidence>
<organism evidence="1 2">
    <name type="scientific">Thalictrum thalictroides</name>
    <name type="common">Rue-anemone</name>
    <name type="synonym">Anemone thalictroides</name>
    <dbReference type="NCBI Taxonomy" id="46969"/>
    <lineage>
        <taxon>Eukaryota</taxon>
        <taxon>Viridiplantae</taxon>
        <taxon>Streptophyta</taxon>
        <taxon>Embryophyta</taxon>
        <taxon>Tracheophyta</taxon>
        <taxon>Spermatophyta</taxon>
        <taxon>Magnoliopsida</taxon>
        <taxon>Ranunculales</taxon>
        <taxon>Ranunculaceae</taxon>
        <taxon>Thalictroideae</taxon>
        <taxon>Thalictrum</taxon>
    </lineage>
</organism>
<dbReference type="EMBL" id="JABWDY010028949">
    <property type="protein sequence ID" value="KAF5186692.1"/>
    <property type="molecule type" value="Genomic_DNA"/>
</dbReference>
<comment type="caution">
    <text evidence="1">The sequence shown here is derived from an EMBL/GenBank/DDBJ whole genome shotgun (WGS) entry which is preliminary data.</text>
</comment>
<sequence>MFNEAGVIAQIASGPLSKFCKGVLDPLTVKSWSSETTVYDLRPIRPPYDAQTIIRARMILDVIGFNYGRWYQAEKAMANVNFDDITFKAKAEALPSKVKENSISRT</sequence>
<reference evidence="1 2" key="1">
    <citation type="submission" date="2020-06" db="EMBL/GenBank/DDBJ databases">
        <title>Transcriptomic and genomic resources for Thalictrum thalictroides and T. hernandezii: Facilitating candidate gene discovery in an emerging model plant lineage.</title>
        <authorList>
            <person name="Arias T."/>
            <person name="Riano-Pachon D.M."/>
            <person name="Di Stilio V.S."/>
        </authorList>
    </citation>
    <scope>NUCLEOTIDE SEQUENCE [LARGE SCALE GENOMIC DNA]</scope>
    <source>
        <strain evidence="2">cv. WT478/WT964</strain>
        <tissue evidence="1">Leaves</tissue>
    </source>
</reference>
<accession>A0A7J6VQQ4</accession>